<dbReference type="GO" id="GO:0003677">
    <property type="term" value="F:DNA binding"/>
    <property type="evidence" value="ECO:0007669"/>
    <property type="project" value="UniProtKB-KW"/>
</dbReference>
<dbReference type="KEGG" id="pbk:Back11_40580"/>
<dbReference type="RefSeq" id="WP_375782035.1">
    <property type="nucleotide sequence ID" value="NZ_AP019308.1"/>
</dbReference>
<keyword evidence="1" id="KW-0238">DNA-binding</keyword>
<dbReference type="EMBL" id="AP019308">
    <property type="protein sequence ID" value="BBH22713.1"/>
    <property type="molecule type" value="Genomic_DNA"/>
</dbReference>
<evidence type="ECO:0000313" key="3">
    <source>
        <dbReference type="Proteomes" id="UP000275368"/>
    </source>
</evidence>
<evidence type="ECO:0000256" key="1">
    <source>
        <dbReference type="ARBA" id="ARBA00023125"/>
    </source>
</evidence>
<dbReference type="InterPro" id="IPR037923">
    <property type="entry name" value="HTH-like"/>
</dbReference>
<evidence type="ECO:0000313" key="2">
    <source>
        <dbReference type="EMBL" id="BBH22713.1"/>
    </source>
</evidence>
<accession>A0A3G9JCP2</accession>
<protein>
    <submittedName>
        <fullName evidence="2">Uncharacterized protein</fullName>
    </submittedName>
</protein>
<keyword evidence="3" id="KW-1185">Reference proteome</keyword>
<dbReference type="Proteomes" id="UP000275368">
    <property type="component" value="Chromosome"/>
</dbReference>
<dbReference type="SUPFAM" id="SSF51215">
    <property type="entry name" value="Regulatory protein AraC"/>
    <property type="match status" value="1"/>
</dbReference>
<proteinExistence type="predicted"/>
<dbReference type="AlphaFoldDB" id="A0A3G9JCP2"/>
<name>A0A3G9JCP2_9BACL</name>
<sequence length="73" mass="8213">MYLLQFTVPPLPYYISSGFTNNAVGTRHVSRHHIQVFDLLVVQEGCLFLGEENREYEVPGGCALILKPDSGFQ</sequence>
<gene>
    <name evidence="2" type="ORF">Back11_40580</name>
</gene>
<reference evidence="2 3" key="1">
    <citation type="submission" date="2018-11" db="EMBL/GenBank/DDBJ databases">
        <title>Complete genome sequence of Paenibacillus baekrokdamisoli strain KCTC 33723.</title>
        <authorList>
            <person name="Kang S.W."/>
            <person name="Lee K.C."/>
            <person name="Kim K.K."/>
            <person name="Kim J.S."/>
            <person name="Kim D.S."/>
            <person name="Ko S.H."/>
            <person name="Yang S.H."/>
            <person name="Lee J.S."/>
        </authorList>
    </citation>
    <scope>NUCLEOTIDE SEQUENCE [LARGE SCALE GENOMIC DNA]</scope>
    <source>
        <strain evidence="2 3">KCTC 33723</strain>
    </source>
</reference>
<organism evidence="2 3">
    <name type="scientific">Paenibacillus baekrokdamisoli</name>
    <dbReference type="NCBI Taxonomy" id="1712516"/>
    <lineage>
        <taxon>Bacteria</taxon>
        <taxon>Bacillati</taxon>
        <taxon>Bacillota</taxon>
        <taxon>Bacilli</taxon>
        <taxon>Bacillales</taxon>
        <taxon>Paenibacillaceae</taxon>
        <taxon>Paenibacillus</taxon>
    </lineage>
</organism>